<evidence type="ECO:0000256" key="11">
    <source>
        <dbReference type="ARBA" id="ARBA00038905"/>
    </source>
</evidence>
<keyword evidence="5" id="KW-0479">Metal-binding</keyword>
<dbReference type="EC" id="3.6.1.55" evidence="11"/>
<evidence type="ECO:0000313" key="14">
    <source>
        <dbReference type="EMBL" id="KAA9002433.1"/>
    </source>
</evidence>
<dbReference type="PANTHER" id="PTHR47707">
    <property type="entry name" value="8-OXO-DGTP DIPHOSPHATASE"/>
    <property type="match status" value="1"/>
</dbReference>
<evidence type="ECO:0000256" key="8">
    <source>
        <dbReference type="ARBA" id="ARBA00022842"/>
    </source>
</evidence>
<evidence type="ECO:0000259" key="13">
    <source>
        <dbReference type="PROSITE" id="PS51462"/>
    </source>
</evidence>
<evidence type="ECO:0000256" key="5">
    <source>
        <dbReference type="ARBA" id="ARBA00022723"/>
    </source>
</evidence>
<keyword evidence="15" id="KW-1185">Reference proteome</keyword>
<dbReference type="InterPro" id="IPR020476">
    <property type="entry name" value="Nudix_hydrolase"/>
</dbReference>
<evidence type="ECO:0000256" key="2">
    <source>
        <dbReference type="ARBA" id="ARBA00005582"/>
    </source>
</evidence>
<dbReference type="PROSITE" id="PS51462">
    <property type="entry name" value="NUDIX"/>
    <property type="match status" value="1"/>
</dbReference>
<dbReference type="GO" id="GO:0008413">
    <property type="term" value="F:8-oxo-7,8-dihydroguanosine triphosphate pyrophosphatase activity"/>
    <property type="evidence" value="ECO:0007669"/>
    <property type="project" value="TreeGrafter"/>
</dbReference>
<reference evidence="14 15" key="1">
    <citation type="submission" date="2019-09" db="EMBL/GenBank/DDBJ databases">
        <title>Bacillus ochoae sp. nov., Paenibacillus whitsoniae sp. nov., Paenibacillus spiritus sp. nov. Isolated from the Mars Exploration Rover during spacecraft assembly.</title>
        <authorList>
            <person name="Seuylemezian A."/>
            <person name="Vaishampayan P."/>
        </authorList>
    </citation>
    <scope>NUCLEOTIDE SEQUENCE [LARGE SCALE GENOMIC DNA]</scope>
    <source>
        <strain evidence="14 15">MER_111</strain>
    </source>
</reference>
<comment type="cofactor">
    <cofactor evidence="1">
        <name>Mg(2+)</name>
        <dbReference type="ChEBI" id="CHEBI:18420"/>
    </cofactor>
</comment>
<dbReference type="Proteomes" id="UP000367750">
    <property type="component" value="Unassembled WGS sequence"/>
</dbReference>
<dbReference type="GO" id="GO:0044715">
    <property type="term" value="F:8-oxo-dGDP phosphatase activity"/>
    <property type="evidence" value="ECO:0007669"/>
    <property type="project" value="TreeGrafter"/>
</dbReference>
<dbReference type="Pfam" id="PF00293">
    <property type="entry name" value="NUDIX"/>
    <property type="match status" value="1"/>
</dbReference>
<dbReference type="EMBL" id="VYKK01000017">
    <property type="protein sequence ID" value="KAA9002433.1"/>
    <property type="molecule type" value="Genomic_DNA"/>
</dbReference>
<dbReference type="OrthoDB" id="9810648at2"/>
<comment type="catalytic activity">
    <reaction evidence="10">
        <text>8-oxo-dGTP + H2O = 8-oxo-dGMP + diphosphate + H(+)</text>
        <dbReference type="Rhea" id="RHEA:31575"/>
        <dbReference type="ChEBI" id="CHEBI:15377"/>
        <dbReference type="ChEBI" id="CHEBI:15378"/>
        <dbReference type="ChEBI" id="CHEBI:33019"/>
        <dbReference type="ChEBI" id="CHEBI:63224"/>
        <dbReference type="ChEBI" id="CHEBI:77896"/>
        <dbReference type="EC" id="3.6.1.55"/>
    </reaction>
</comment>
<keyword evidence="7 12" id="KW-0378">Hydrolase</keyword>
<gene>
    <name evidence="14" type="ORF">F4V43_13320</name>
</gene>
<keyword evidence="8" id="KW-0460">Magnesium</keyword>
<feature type="domain" description="Nudix hydrolase" evidence="13">
    <location>
        <begin position="1"/>
        <end position="126"/>
    </location>
</feature>
<evidence type="ECO:0000256" key="4">
    <source>
        <dbReference type="ARBA" id="ARBA00022705"/>
    </source>
</evidence>
<keyword evidence="9" id="KW-0234">DNA repair</keyword>
<evidence type="ECO:0000256" key="9">
    <source>
        <dbReference type="ARBA" id="ARBA00023204"/>
    </source>
</evidence>
<dbReference type="PROSITE" id="PS00893">
    <property type="entry name" value="NUDIX_BOX"/>
    <property type="match status" value="1"/>
</dbReference>
<dbReference type="RefSeq" id="WP_150458778.1">
    <property type="nucleotide sequence ID" value="NZ_VYKK01000017.1"/>
</dbReference>
<accession>A0A5J5G5T1</accession>
<keyword evidence="4" id="KW-0235">DNA replication</keyword>
<evidence type="ECO:0000256" key="10">
    <source>
        <dbReference type="ARBA" id="ARBA00035861"/>
    </source>
</evidence>
<dbReference type="InterPro" id="IPR015797">
    <property type="entry name" value="NUDIX_hydrolase-like_dom_sf"/>
</dbReference>
<dbReference type="GO" id="GO:0006281">
    <property type="term" value="P:DNA repair"/>
    <property type="evidence" value="ECO:0007669"/>
    <property type="project" value="UniProtKB-KW"/>
</dbReference>
<evidence type="ECO:0000313" key="15">
    <source>
        <dbReference type="Proteomes" id="UP000367750"/>
    </source>
</evidence>
<dbReference type="Gene3D" id="3.90.79.10">
    <property type="entry name" value="Nucleoside Triphosphate Pyrophosphohydrolase"/>
    <property type="match status" value="1"/>
</dbReference>
<dbReference type="InterPro" id="IPR047127">
    <property type="entry name" value="MutT-like"/>
</dbReference>
<keyword evidence="6" id="KW-0227">DNA damage</keyword>
<protein>
    <recommendedName>
        <fullName evidence="11">8-oxo-dGTP diphosphatase</fullName>
        <ecNumber evidence="11">3.6.1.55</ecNumber>
    </recommendedName>
</protein>
<proteinExistence type="inferred from homology"/>
<evidence type="ECO:0000256" key="6">
    <source>
        <dbReference type="ARBA" id="ARBA00022763"/>
    </source>
</evidence>
<dbReference type="CDD" id="cd03425">
    <property type="entry name" value="NUDIX_MutT_NudA_like"/>
    <property type="match status" value="1"/>
</dbReference>
<dbReference type="GO" id="GO:0006260">
    <property type="term" value="P:DNA replication"/>
    <property type="evidence" value="ECO:0007669"/>
    <property type="project" value="UniProtKB-KW"/>
</dbReference>
<dbReference type="InterPro" id="IPR000086">
    <property type="entry name" value="NUDIX_hydrolase_dom"/>
</dbReference>
<dbReference type="PRINTS" id="PR00502">
    <property type="entry name" value="NUDIXFAMILY"/>
</dbReference>
<evidence type="ECO:0000256" key="12">
    <source>
        <dbReference type="RuleBase" id="RU003476"/>
    </source>
</evidence>
<evidence type="ECO:0000256" key="3">
    <source>
        <dbReference type="ARBA" id="ARBA00022457"/>
    </source>
</evidence>
<keyword evidence="3" id="KW-0515">Mutator protein</keyword>
<organism evidence="14 15">
    <name type="scientific">Paenibacillus spiritus</name>
    <dbReference type="NCBI Taxonomy" id="2496557"/>
    <lineage>
        <taxon>Bacteria</taxon>
        <taxon>Bacillati</taxon>
        <taxon>Bacillota</taxon>
        <taxon>Bacilli</taxon>
        <taxon>Bacillales</taxon>
        <taxon>Paenibacillaceae</taxon>
        <taxon>Paenibacillus</taxon>
    </lineage>
</organism>
<dbReference type="GO" id="GO:0044716">
    <property type="term" value="F:8-oxo-GDP phosphatase activity"/>
    <property type="evidence" value="ECO:0007669"/>
    <property type="project" value="TreeGrafter"/>
</dbReference>
<comment type="caution">
    <text evidence="14">The sequence shown here is derived from an EMBL/GenBank/DDBJ whole genome shotgun (WGS) entry which is preliminary data.</text>
</comment>
<evidence type="ECO:0000256" key="1">
    <source>
        <dbReference type="ARBA" id="ARBA00001946"/>
    </source>
</evidence>
<dbReference type="GO" id="GO:0035539">
    <property type="term" value="F:8-oxo-7,8-dihydrodeoxyguanosine triphosphate pyrophosphatase activity"/>
    <property type="evidence" value="ECO:0007669"/>
    <property type="project" value="UniProtKB-EC"/>
</dbReference>
<evidence type="ECO:0000256" key="7">
    <source>
        <dbReference type="ARBA" id="ARBA00022801"/>
    </source>
</evidence>
<comment type="similarity">
    <text evidence="2 12">Belongs to the Nudix hydrolase family.</text>
</comment>
<sequence>MIEVAAAIIEDRQGRILIARKRRGKAQKGLWEFPGGKLEPGETPEACLKRELLEEMGLRIRPYARFGVSEHRYEEIHIRLTAYRAVLEGGEPVLTDHDRYEWVHPSGLGAYEFAAADIEFVDKLML</sequence>
<name>A0A5J5G5T1_9BACL</name>
<dbReference type="InterPro" id="IPR020084">
    <property type="entry name" value="NUDIX_hydrolase_CS"/>
</dbReference>
<dbReference type="GO" id="GO:0046872">
    <property type="term" value="F:metal ion binding"/>
    <property type="evidence" value="ECO:0007669"/>
    <property type="project" value="UniProtKB-KW"/>
</dbReference>
<dbReference type="SUPFAM" id="SSF55811">
    <property type="entry name" value="Nudix"/>
    <property type="match status" value="1"/>
</dbReference>
<dbReference type="AlphaFoldDB" id="A0A5J5G5T1"/>
<dbReference type="PANTHER" id="PTHR47707:SF1">
    <property type="entry name" value="NUDIX HYDROLASE FAMILY PROTEIN"/>
    <property type="match status" value="1"/>
</dbReference>